<comment type="caution">
    <text evidence="2">The sequence shown here is derived from an EMBL/GenBank/DDBJ whole genome shotgun (WGS) entry which is preliminary data.</text>
</comment>
<sequence>MDPVVAAFGSALVAAMATDTWQWARTAVAELWRRRNSGAEAIDGELVTLRQRILDAREADRTDGERALAAVWQGRLQELLFDDPTLAAELQRILNETLLPMLAPADRARIGQITMSGESRDNSTFNQFVGDQHNTIRP</sequence>
<proteinExistence type="predicted"/>
<organism evidence="2 3">
    <name type="scientific">Plantactinospora endophytica</name>
    <dbReference type="NCBI Taxonomy" id="673535"/>
    <lineage>
        <taxon>Bacteria</taxon>
        <taxon>Bacillati</taxon>
        <taxon>Actinomycetota</taxon>
        <taxon>Actinomycetes</taxon>
        <taxon>Micromonosporales</taxon>
        <taxon>Micromonosporaceae</taxon>
        <taxon>Plantactinospora</taxon>
    </lineage>
</organism>
<dbReference type="RefSeq" id="WP_203867245.1">
    <property type="nucleotide sequence ID" value="NZ_BONW01000016.1"/>
</dbReference>
<evidence type="ECO:0000313" key="2">
    <source>
        <dbReference type="EMBL" id="GIG88758.1"/>
    </source>
</evidence>
<accession>A0ABQ4E221</accession>
<reference evidence="2 3" key="1">
    <citation type="submission" date="2021-01" db="EMBL/GenBank/DDBJ databases">
        <title>Whole genome shotgun sequence of Plantactinospora endophytica NBRC 110450.</title>
        <authorList>
            <person name="Komaki H."/>
            <person name="Tamura T."/>
        </authorList>
    </citation>
    <scope>NUCLEOTIDE SEQUENCE [LARGE SCALE GENOMIC DNA]</scope>
    <source>
        <strain evidence="2 3">NBRC 110450</strain>
    </source>
</reference>
<gene>
    <name evidence="2" type="ORF">Pen02_36940</name>
</gene>
<keyword evidence="3" id="KW-1185">Reference proteome</keyword>
<dbReference type="EMBL" id="BONW01000016">
    <property type="protein sequence ID" value="GIG88758.1"/>
    <property type="molecule type" value="Genomic_DNA"/>
</dbReference>
<evidence type="ECO:0000256" key="1">
    <source>
        <dbReference type="SAM" id="MobiDB-lite"/>
    </source>
</evidence>
<protein>
    <submittedName>
        <fullName evidence="2">Uncharacterized protein</fullName>
    </submittedName>
</protein>
<dbReference type="Proteomes" id="UP000646749">
    <property type="component" value="Unassembled WGS sequence"/>
</dbReference>
<evidence type="ECO:0000313" key="3">
    <source>
        <dbReference type="Proteomes" id="UP000646749"/>
    </source>
</evidence>
<feature type="region of interest" description="Disordered" evidence="1">
    <location>
        <begin position="117"/>
        <end position="138"/>
    </location>
</feature>
<name>A0ABQ4E221_9ACTN</name>